<feature type="region of interest" description="Disordered" evidence="1">
    <location>
        <begin position="142"/>
        <end position="204"/>
    </location>
</feature>
<evidence type="ECO:0000256" key="1">
    <source>
        <dbReference type="SAM" id="MobiDB-lite"/>
    </source>
</evidence>
<evidence type="ECO:0000313" key="2">
    <source>
        <dbReference type="EMBL" id="KAF2609208.1"/>
    </source>
</evidence>
<accession>A0A8S9LUD8</accession>
<feature type="compositionally biased region" description="Polar residues" evidence="1">
    <location>
        <begin position="104"/>
        <end position="127"/>
    </location>
</feature>
<feature type="region of interest" description="Disordered" evidence="1">
    <location>
        <begin position="96"/>
        <end position="127"/>
    </location>
</feature>
<proteinExistence type="predicted"/>
<evidence type="ECO:0000313" key="3">
    <source>
        <dbReference type="Proteomes" id="UP000712281"/>
    </source>
</evidence>
<dbReference type="PANTHER" id="PTHR33223">
    <property type="entry name" value="CCHC-TYPE DOMAIN-CONTAINING PROTEIN"/>
    <property type="match status" value="1"/>
</dbReference>
<gene>
    <name evidence="2" type="ORF">F2Q68_00043103</name>
</gene>
<protein>
    <submittedName>
        <fullName evidence="2">Uncharacterized protein</fullName>
    </submittedName>
</protein>
<organism evidence="2 3">
    <name type="scientific">Brassica cretica</name>
    <name type="common">Mustard</name>
    <dbReference type="NCBI Taxonomy" id="69181"/>
    <lineage>
        <taxon>Eukaryota</taxon>
        <taxon>Viridiplantae</taxon>
        <taxon>Streptophyta</taxon>
        <taxon>Embryophyta</taxon>
        <taxon>Tracheophyta</taxon>
        <taxon>Spermatophyta</taxon>
        <taxon>Magnoliopsida</taxon>
        <taxon>eudicotyledons</taxon>
        <taxon>Gunneridae</taxon>
        <taxon>Pentapetalae</taxon>
        <taxon>rosids</taxon>
        <taxon>malvids</taxon>
        <taxon>Brassicales</taxon>
        <taxon>Brassicaceae</taxon>
        <taxon>Brassiceae</taxon>
        <taxon>Brassica</taxon>
    </lineage>
</organism>
<dbReference type="PANTHER" id="PTHR33223:SF9">
    <property type="entry name" value="RETROTRANSPOSON GAG DOMAIN-CONTAINING PROTEIN"/>
    <property type="match status" value="1"/>
</dbReference>
<sequence>MLTIRTTGQEAVGYHSYAEDTGVKVSRTGRDQVELAGQADSPGKPTRVTAKLTGEHNHATVQLAGGLTGAMAELAGREATEENPNLSSEVQSLKNKFDEHSKQLEQSTEKLSQLQSENTVLRDQNQARSMACNKKRCFNTQVRPMGNLNTPNSREGTTDPAPGSGVAGATREGAENPQVHNLEESDSEPESDKETPEKISATKSSMTAYLEKMFSKRFDAMQSMVERLPRVRPMGNLNTPNSGEGTTDPAPGSGVAGATREGAENPQVHNLEESDSEPESDKETPEKISATKSSMTAYLEKMFSKRFDAMQSMVERLPGVASPIRRSNPDSYADTPFVEGIASVEMPRKFSFPSMKMYNGTGDPDDHIAQYQQRMLAVALPKESRKATMCKGFGSTLIGPALHGTSTYPQGPYPPLRASATSLWSNSQVVGAWRRLQTVSTRFFSIGGLLPEGGLYKELTMYPRKTMEDVLSRAWAHVKWEEGLENRVRQLELGFLPNTL</sequence>
<dbReference type="AlphaFoldDB" id="A0A8S9LUD8"/>
<feature type="compositionally biased region" description="Polar residues" evidence="1">
    <location>
        <begin position="142"/>
        <end position="155"/>
    </location>
</feature>
<dbReference type="Proteomes" id="UP000712281">
    <property type="component" value="Unassembled WGS sequence"/>
</dbReference>
<comment type="caution">
    <text evidence="2">The sequence shown here is derived from an EMBL/GenBank/DDBJ whole genome shotgun (WGS) entry which is preliminary data.</text>
</comment>
<reference evidence="2" key="1">
    <citation type="submission" date="2019-12" db="EMBL/GenBank/DDBJ databases">
        <title>Genome sequencing and annotation of Brassica cretica.</title>
        <authorList>
            <person name="Studholme D.J."/>
            <person name="Sarris P.F."/>
        </authorList>
    </citation>
    <scope>NUCLEOTIDE SEQUENCE</scope>
    <source>
        <strain evidence="2">PFS-001/15</strain>
        <tissue evidence="2">Leaf</tissue>
    </source>
</reference>
<feature type="region of interest" description="Disordered" evidence="1">
    <location>
        <begin position="229"/>
        <end position="293"/>
    </location>
</feature>
<name>A0A8S9LUD8_BRACR</name>
<feature type="compositionally biased region" description="Polar residues" evidence="1">
    <location>
        <begin position="236"/>
        <end position="245"/>
    </location>
</feature>
<dbReference type="EMBL" id="QGKW02000276">
    <property type="protein sequence ID" value="KAF2609208.1"/>
    <property type="molecule type" value="Genomic_DNA"/>
</dbReference>